<sequence length="55" mass="6288">MLKVPIRLNSGTLIVCSHIDLRATECKYESYEYTKNLLVTCKVCSELFDYTVLIG</sequence>
<reference evidence="1" key="1">
    <citation type="journal article" date="2015" name="Nature">
        <title>Complex archaea that bridge the gap between prokaryotes and eukaryotes.</title>
        <authorList>
            <person name="Spang A."/>
            <person name="Saw J.H."/>
            <person name="Jorgensen S.L."/>
            <person name="Zaremba-Niedzwiedzka K."/>
            <person name="Martijn J."/>
            <person name="Lind A.E."/>
            <person name="van Eijk R."/>
            <person name="Schleper C."/>
            <person name="Guy L."/>
            <person name="Ettema T.J."/>
        </authorList>
    </citation>
    <scope>NUCLEOTIDE SEQUENCE</scope>
</reference>
<proteinExistence type="predicted"/>
<protein>
    <submittedName>
        <fullName evidence="1">Uncharacterized protein</fullName>
    </submittedName>
</protein>
<comment type="caution">
    <text evidence="1">The sequence shown here is derived from an EMBL/GenBank/DDBJ whole genome shotgun (WGS) entry which is preliminary data.</text>
</comment>
<name>A0A0F9AF38_9ZZZZ</name>
<dbReference type="EMBL" id="LAZR01046293">
    <property type="protein sequence ID" value="KKK96875.1"/>
    <property type="molecule type" value="Genomic_DNA"/>
</dbReference>
<dbReference type="AlphaFoldDB" id="A0A0F9AF38"/>
<organism evidence="1">
    <name type="scientific">marine sediment metagenome</name>
    <dbReference type="NCBI Taxonomy" id="412755"/>
    <lineage>
        <taxon>unclassified sequences</taxon>
        <taxon>metagenomes</taxon>
        <taxon>ecological metagenomes</taxon>
    </lineage>
</organism>
<gene>
    <name evidence="1" type="ORF">LCGC14_2658410</name>
</gene>
<evidence type="ECO:0000313" key="1">
    <source>
        <dbReference type="EMBL" id="KKK96875.1"/>
    </source>
</evidence>
<accession>A0A0F9AF38</accession>